<keyword evidence="5" id="KW-1185">Reference proteome</keyword>
<keyword evidence="1" id="KW-0862">Zinc</keyword>
<organism evidence="4 5">
    <name type="scientific">Quillaja saponaria</name>
    <name type="common">Soap bark tree</name>
    <dbReference type="NCBI Taxonomy" id="32244"/>
    <lineage>
        <taxon>Eukaryota</taxon>
        <taxon>Viridiplantae</taxon>
        <taxon>Streptophyta</taxon>
        <taxon>Embryophyta</taxon>
        <taxon>Tracheophyta</taxon>
        <taxon>Spermatophyta</taxon>
        <taxon>Magnoliopsida</taxon>
        <taxon>eudicotyledons</taxon>
        <taxon>Gunneridae</taxon>
        <taxon>Pentapetalae</taxon>
        <taxon>rosids</taxon>
        <taxon>fabids</taxon>
        <taxon>Fabales</taxon>
        <taxon>Quillajaceae</taxon>
        <taxon>Quillaja</taxon>
    </lineage>
</organism>
<feature type="region of interest" description="Disordered" evidence="2">
    <location>
        <begin position="163"/>
        <end position="184"/>
    </location>
</feature>
<protein>
    <recommendedName>
        <fullName evidence="3">C2H2-type domain-containing protein</fullName>
    </recommendedName>
</protein>
<dbReference type="GO" id="GO:0008270">
    <property type="term" value="F:zinc ion binding"/>
    <property type="evidence" value="ECO:0007669"/>
    <property type="project" value="UniProtKB-KW"/>
</dbReference>
<dbReference type="InterPro" id="IPR013087">
    <property type="entry name" value="Znf_C2H2_type"/>
</dbReference>
<evidence type="ECO:0000259" key="3">
    <source>
        <dbReference type="PROSITE" id="PS50157"/>
    </source>
</evidence>
<dbReference type="Proteomes" id="UP001163823">
    <property type="component" value="Chromosome 11"/>
</dbReference>
<dbReference type="EMBL" id="JARAOO010000011">
    <property type="protein sequence ID" value="KAJ7950694.1"/>
    <property type="molecule type" value="Genomic_DNA"/>
</dbReference>
<evidence type="ECO:0000256" key="1">
    <source>
        <dbReference type="PROSITE-ProRule" id="PRU00042"/>
    </source>
</evidence>
<evidence type="ECO:0000313" key="4">
    <source>
        <dbReference type="EMBL" id="KAJ7950694.1"/>
    </source>
</evidence>
<proteinExistence type="predicted"/>
<reference evidence="4" key="1">
    <citation type="journal article" date="2023" name="Science">
        <title>Elucidation of the pathway for biosynthesis of saponin adjuvants from the soapbark tree.</title>
        <authorList>
            <person name="Reed J."/>
            <person name="Orme A."/>
            <person name="El-Demerdash A."/>
            <person name="Owen C."/>
            <person name="Martin L.B.B."/>
            <person name="Misra R.C."/>
            <person name="Kikuchi S."/>
            <person name="Rejzek M."/>
            <person name="Martin A.C."/>
            <person name="Harkess A."/>
            <person name="Leebens-Mack J."/>
            <person name="Louveau T."/>
            <person name="Stephenson M.J."/>
            <person name="Osbourn A."/>
        </authorList>
    </citation>
    <scope>NUCLEOTIDE SEQUENCE</scope>
    <source>
        <strain evidence="4">S10</strain>
    </source>
</reference>
<dbReference type="AlphaFoldDB" id="A0AAD7L357"/>
<comment type="caution">
    <text evidence="4">The sequence shown here is derived from an EMBL/GenBank/DDBJ whole genome shotgun (WGS) entry which is preliminary data.</text>
</comment>
<feature type="domain" description="C2H2-type" evidence="3">
    <location>
        <begin position="2"/>
        <end position="29"/>
    </location>
</feature>
<accession>A0AAD7L357</accession>
<evidence type="ECO:0000313" key="5">
    <source>
        <dbReference type="Proteomes" id="UP001163823"/>
    </source>
</evidence>
<name>A0AAD7L357_QUISA</name>
<keyword evidence="1" id="KW-0479">Metal-binding</keyword>
<dbReference type="KEGG" id="qsa:O6P43_026852"/>
<dbReference type="PROSITE" id="PS50157">
    <property type="entry name" value="ZINC_FINGER_C2H2_2"/>
    <property type="match status" value="1"/>
</dbReference>
<evidence type="ECO:0000256" key="2">
    <source>
        <dbReference type="SAM" id="MobiDB-lite"/>
    </source>
</evidence>
<keyword evidence="1" id="KW-0863">Zinc-finger</keyword>
<sequence>MFFCKICGHSTATQWELVVHLNFHAQQSSYFNPAIVNPGFNPTLNPAIINPGFNATTNPNMNPAIINPGFKSATNTTLNPVSRGFNPAGLSIQSSRRSGGYNNRAPLGVRHSQDTFKHFGHPRQQPTQRLIFIVPNNTIQQQPPPQTQFFMTPNNSAPKIQMDMNGKGTQGTDDEQDIDLSLRL</sequence>
<gene>
    <name evidence="4" type="ORF">O6P43_026852</name>
</gene>